<dbReference type="PANTHER" id="PTHR37423">
    <property type="entry name" value="SOLUBLE LYTIC MUREIN TRANSGLYCOSYLASE-RELATED"/>
    <property type="match status" value="1"/>
</dbReference>
<dbReference type="Gene3D" id="1.10.530.10">
    <property type="match status" value="1"/>
</dbReference>
<dbReference type="EMBL" id="AP025591">
    <property type="protein sequence ID" value="BDG06209.1"/>
    <property type="molecule type" value="Genomic_DNA"/>
</dbReference>
<name>A0ABM7X323_9BACT</name>
<protein>
    <recommendedName>
        <fullName evidence="2">Transglycosylase SLT domain-containing protein</fullName>
    </recommendedName>
</protein>
<dbReference type="Pfam" id="PF01464">
    <property type="entry name" value="SLT"/>
    <property type="match status" value="1"/>
</dbReference>
<dbReference type="InterPro" id="IPR008258">
    <property type="entry name" value="Transglycosylase_SLT_dom_1"/>
</dbReference>
<dbReference type="Proteomes" id="UP001162891">
    <property type="component" value="Chromosome"/>
</dbReference>
<comment type="similarity">
    <text evidence="1">Belongs to the transglycosylase Slt family.</text>
</comment>
<dbReference type="SUPFAM" id="SSF53955">
    <property type="entry name" value="Lysozyme-like"/>
    <property type="match status" value="1"/>
</dbReference>
<dbReference type="CDD" id="cd16896">
    <property type="entry name" value="LT_Slt70-like"/>
    <property type="match status" value="1"/>
</dbReference>
<reference evidence="4" key="1">
    <citation type="journal article" date="2022" name="Int. J. Syst. Evol. Microbiol.">
        <title>Anaeromyxobacter oryzae sp. nov., Anaeromyxobacter diazotrophicus sp. nov. and Anaeromyxobacter paludicola sp. nov., isolated from paddy soils.</title>
        <authorList>
            <person name="Itoh H."/>
            <person name="Xu Z."/>
            <person name="Mise K."/>
            <person name="Masuda Y."/>
            <person name="Ushijima N."/>
            <person name="Hayakawa C."/>
            <person name="Shiratori Y."/>
            <person name="Senoo K."/>
        </authorList>
    </citation>
    <scope>NUCLEOTIDE SEQUENCE [LARGE SCALE GENOMIC DNA]</scope>
    <source>
        <strain evidence="4">Red232</strain>
    </source>
</reference>
<evidence type="ECO:0000259" key="2">
    <source>
        <dbReference type="Pfam" id="PF01464"/>
    </source>
</evidence>
<evidence type="ECO:0000313" key="4">
    <source>
        <dbReference type="Proteomes" id="UP001162891"/>
    </source>
</evidence>
<evidence type="ECO:0000256" key="1">
    <source>
        <dbReference type="ARBA" id="ARBA00007734"/>
    </source>
</evidence>
<proteinExistence type="inferred from homology"/>
<dbReference type="PANTHER" id="PTHR37423:SF2">
    <property type="entry name" value="MEMBRANE-BOUND LYTIC MUREIN TRANSGLYCOSYLASE C"/>
    <property type="match status" value="1"/>
</dbReference>
<dbReference type="InterPro" id="IPR023346">
    <property type="entry name" value="Lysozyme-like_dom_sf"/>
</dbReference>
<accession>A0ABM7X323</accession>
<gene>
    <name evidence="3" type="ORF">AMOR_52050</name>
</gene>
<keyword evidence="4" id="KW-1185">Reference proteome</keyword>
<feature type="domain" description="Transglycosylase SLT" evidence="2">
    <location>
        <begin position="80"/>
        <end position="171"/>
    </location>
</feature>
<evidence type="ECO:0000313" key="3">
    <source>
        <dbReference type="EMBL" id="BDG06209.1"/>
    </source>
</evidence>
<dbReference type="RefSeq" id="WP_248355596.1">
    <property type="nucleotide sequence ID" value="NZ_AP025591.1"/>
</dbReference>
<organism evidence="3 4">
    <name type="scientific">Anaeromyxobacter oryzae</name>
    <dbReference type="NCBI Taxonomy" id="2918170"/>
    <lineage>
        <taxon>Bacteria</taxon>
        <taxon>Pseudomonadati</taxon>
        <taxon>Myxococcota</taxon>
        <taxon>Myxococcia</taxon>
        <taxon>Myxococcales</taxon>
        <taxon>Cystobacterineae</taxon>
        <taxon>Anaeromyxobacteraceae</taxon>
        <taxon>Anaeromyxobacter</taxon>
    </lineage>
</organism>
<sequence>MRAPRLSGLLGATVAVVVCATVAMLPRSLARDPRPARVEVEPGPPGLVDRIDDQLGARMPSLDDDDRRLLARTVVAEAELARLDPLLVLAVIEVESSFDPRALSGAGARGLMQLQDATMQREIERSGLTPGDPHDPVLNVQAGVRYLRRCLDSFTREDVGLMAYNAGPNLVLYHLQKGELPEILQVYPRRVRAELRRLRRSLGQAPAPALADARRAPVVAE</sequence>